<feature type="chain" id="PRO_5035856832" description="Secreted protein" evidence="1">
    <location>
        <begin position="19"/>
        <end position="106"/>
    </location>
</feature>
<evidence type="ECO:0000313" key="3">
    <source>
        <dbReference type="Proteomes" id="UP000005237"/>
    </source>
</evidence>
<evidence type="ECO:0008006" key="4">
    <source>
        <dbReference type="Google" id="ProtNLM"/>
    </source>
</evidence>
<evidence type="ECO:0000256" key="1">
    <source>
        <dbReference type="SAM" id="SignalP"/>
    </source>
</evidence>
<dbReference type="EnsemblMetazoa" id="CJA35789.1">
    <property type="protein sequence ID" value="CJA35789.1"/>
    <property type="gene ID" value="WBGene00211636"/>
</dbReference>
<feature type="signal peptide" evidence="1">
    <location>
        <begin position="1"/>
        <end position="18"/>
    </location>
</feature>
<accession>A0A8R1EGB7</accession>
<keyword evidence="1" id="KW-0732">Signal</keyword>
<protein>
    <recommendedName>
        <fullName evidence="4">Secreted protein</fullName>
    </recommendedName>
</protein>
<name>A0A8R1EGB7_CAEJA</name>
<reference evidence="3" key="1">
    <citation type="submission" date="2010-08" db="EMBL/GenBank/DDBJ databases">
        <authorList>
            <consortium name="Caenorhabditis japonica Sequencing Consortium"/>
            <person name="Wilson R.K."/>
        </authorList>
    </citation>
    <scope>NUCLEOTIDE SEQUENCE [LARGE SCALE GENOMIC DNA]</scope>
    <source>
        <strain evidence="3">DF5081</strain>
    </source>
</reference>
<sequence length="106" mass="12015">MPLFALGGVLFAVKISLANPNWTDEIAIQCTELRVRAIIQESTFKSRAKLFVLYCFAPRLASPRLPSPLICYCFPPIQPAQYLYHSKISQRANKQVLEQQISVLFS</sequence>
<dbReference type="Proteomes" id="UP000005237">
    <property type="component" value="Unassembled WGS sequence"/>
</dbReference>
<keyword evidence="3" id="KW-1185">Reference proteome</keyword>
<reference evidence="2" key="2">
    <citation type="submission" date="2022-06" db="UniProtKB">
        <authorList>
            <consortium name="EnsemblMetazoa"/>
        </authorList>
    </citation>
    <scope>IDENTIFICATION</scope>
    <source>
        <strain evidence="2">DF5081</strain>
    </source>
</reference>
<evidence type="ECO:0000313" key="2">
    <source>
        <dbReference type="EnsemblMetazoa" id="CJA35789.1"/>
    </source>
</evidence>
<proteinExistence type="predicted"/>
<dbReference type="AlphaFoldDB" id="A0A8R1EGB7"/>
<organism evidence="2 3">
    <name type="scientific">Caenorhabditis japonica</name>
    <dbReference type="NCBI Taxonomy" id="281687"/>
    <lineage>
        <taxon>Eukaryota</taxon>
        <taxon>Metazoa</taxon>
        <taxon>Ecdysozoa</taxon>
        <taxon>Nematoda</taxon>
        <taxon>Chromadorea</taxon>
        <taxon>Rhabditida</taxon>
        <taxon>Rhabditina</taxon>
        <taxon>Rhabditomorpha</taxon>
        <taxon>Rhabditoidea</taxon>
        <taxon>Rhabditidae</taxon>
        <taxon>Peloderinae</taxon>
        <taxon>Caenorhabditis</taxon>
    </lineage>
</organism>